<keyword evidence="6 7" id="KW-0472">Membrane</keyword>
<sequence length="449" mass="49667">METKMNVSKKTQYRWFVLALIFCVYMVAGADRSNIGMVVPFIKKSFELTNTDIGAMASFFYLTYAVIQIPAGHLYSKKGVRGFYSVSILFTSIATFIMGIADSGLHLKWARALLGLAEGPINIGSIATINKWFPTQEKGMATGIYLSSIKFAPAFVPPLCAWIILEFGWRTVFYVFAIPGIFLAVLWWLFVRDNPRDSRHVNEAEIHYIEHPTVTLEDSKKSTSSNAKHPEGVIDKIIRTKLVTPLKSNKEILKSWNVWADAAGYFCLVAITYTIMTWIPTYLVQVKQFAIMKVGLVASAPWIGAVLGNVIGGTLSDKVFHSRRKPVMLITAISTVFLMYSLKYAPNDMTILGLLLLLAGTFLNLGYSMFLAYPMGIATKDKVPFAAAIVNTAGSLGGAFGPFAVGLILDMFGWDHVFTFLAGISLLVVFLLITMIEPIQKTDSVPNNN</sequence>
<dbReference type="PROSITE" id="PS50850">
    <property type="entry name" value="MFS"/>
    <property type="match status" value="1"/>
</dbReference>
<feature type="transmembrane region" description="Helical" evidence="7">
    <location>
        <begin position="417"/>
        <end position="436"/>
    </location>
</feature>
<dbReference type="PIRSF" id="PIRSF002808">
    <property type="entry name" value="Hexose_phosphate_transp"/>
    <property type="match status" value="1"/>
</dbReference>
<evidence type="ECO:0000256" key="7">
    <source>
        <dbReference type="SAM" id="Phobius"/>
    </source>
</evidence>
<keyword evidence="10" id="KW-1185">Reference proteome</keyword>
<name>A0ABW7DL86_9FIRM</name>
<evidence type="ECO:0000256" key="4">
    <source>
        <dbReference type="ARBA" id="ARBA00022692"/>
    </source>
</evidence>
<dbReference type="InterPro" id="IPR050382">
    <property type="entry name" value="MFS_Na/Anion_cotransporter"/>
</dbReference>
<dbReference type="CDD" id="cd17319">
    <property type="entry name" value="MFS_ExuT_GudP_like"/>
    <property type="match status" value="1"/>
</dbReference>
<dbReference type="EMBL" id="JBIEKR010000002">
    <property type="protein sequence ID" value="MFG6272131.1"/>
    <property type="molecule type" value="Genomic_DNA"/>
</dbReference>
<evidence type="ECO:0000256" key="2">
    <source>
        <dbReference type="ARBA" id="ARBA00022448"/>
    </source>
</evidence>
<protein>
    <submittedName>
        <fullName evidence="9">MFS transporter</fullName>
    </submittedName>
</protein>
<keyword evidence="4 7" id="KW-0812">Transmembrane</keyword>
<feature type="transmembrane region" description="Helical" evidence="7">
    <location>
        <begin position="327"/>
        <end position="345"/>
    </location>
</feature>
<keyword evidence="3" id="KW-1003">Cell membrane</keyword>
<feature type="transmembrane region" description="Helical" evidence="7">
    <location>
        <begin position="171"/>
        <end position="190"/>
    </location>
</feature>
<dbReference type="InterPro" id="IPR011701">
    <property type="entry name" value="MFS"/>
</dbReference>
<evidence type="ECO:0000313" key="9">
    <source>
        <dbReference type="EMBL" id="MFG6272131.1"/>
    </source>
</evidence>
<reference evidence="9 10" key="1">
    <citation type="submission" date="2024-10" db="EMBL/GenBank/DDBJ databases">
        <authorList>
            <person name="Sang B.-I."/>
            <person name="Prabhaharan D."/>
        </authorList>
    </citation>
    <scope>NUCLEOTIDE SEQUENCE [LARGE SCALE GENOMIC DNA]</scope>
    <source>
        <strain evidence="9 10">MH</strain>
    </source>
</reference>
<feature type="transmembrane region" description="Helical" evidence="7">
    <location>
        <begin position="291"/>
        <end position="315"/>
    </location>
</feature>
<feature type="transmembrane region" description="Helical" evidence="7">
    <location>
        <begin position="385"/>
        <end position="405"/>
    </location>
</feature>
<dbReference type="RefSeq" id="WP_257536562.1">
    <property type="nucleotide sequence ID" value="NZ_CP011940.1"/>
</dbReference>
<dbReference type="Proteomes" id="UP001605989">
    <property type="component" value="Unassembled WGS sequence"/>
</dbReference>
<evidence type="ECO:0000256" key="1">
    <source>
        <dbReference type="ARBA" id="ARBA00004651"/>
    </source>
</evidence>
<feature type="transmembrane region" description="Helical" evidence="7">
    <location>
        <begin position="53"/>
        <end position="71"/>
    </location>
</feature>
<feature type="transmembrane region" description="Helical" evidence="7">
    <location>
        <begin position="256"/>
        <end position="279"/>
    </location>
</feature>
<evidence type="ECO:0000256" key="3">
    <source>
        <dbReference type="ARBA" id="ARBA00022475"/>
    </source>
</evidence>
<dbReference type="InterPro" id="IPR020846">
    <property type="entry name" value="MFS_dom"/>
</dbReference>
<dbReference type="Gene3D" id="1.20.1250.20">
    <property type="entry name" value="MFS general substrate transporter like domains"/>
    <property type="match status" value="2"/>
</dbReference>
<dbReference type="Pfam" id="PF07690">
    <property type="entry name" value="MFS_1"/>
    <property type="match status" value="1"/>
</dbReference>
<keyword evidence="5 7" id="KW-1133">Transmembrane helix</keyword>
<organism evidence="9 10">
    <name type="scientific">Megasphaera hexanoica</name>
    <dbReference type="NCBI Taxonomy" id="1675036"/>
    <lineage>
        <taxon>Bacteria</taxon>
        <taxon>Bacillati</taxon>
        <taxon>Bacillota</taxon>
        <taxon>Negativicutes</taxon>
        <taxon>Veillonellales</taxon>
        <taxon>Veillonellaceae</taxon>
        <taxon>Megasphaera</taxon>
    </lineage>
</organism>
<gene>
    <name evidence="9" type="ORF">ACGTZG_02910</name>
</gene>
<evidence type="ECO:0000313" key="10">
    <source>
        <dbReference type="Proteomes" id="UP001605989"/>
    </source>
</evidence>
<feature type="transmembrane region" description="Helical" evidence="7">
    <location>
        <begin position="351"/>
        <end position="373"/>
    </location>
</feature>
<keyword evidence="2" id="KW-0813">Transport</keyword>
<comment type="subcellular location">
    <subcellularLocation>
        <location evidence="1">Cell membrane</location>
        <topology evidence="1">Multi-pass membrane protein</topology>
    </subcellularLocation>
</comment>
<evidence type="ECO:0000256" key="6">
    <source>
        <dbReference type="ARBA" id="ARBA00023136"/>
    </source>
</evidence>
<dbReference type="PANTHER" id="PTHR11662:SF399">
    <property type="entry name" value="FI19708P1-RELATED"/>
    <property type="match status" value="1"/>
</dbReference>
<feature type="transmembrane region" description="Helical" evidence="7">
    <location>
        <begin position="145"/>
        <end position="165"/>
    </location>
</feature>
<evidence type="ECO:0000259" key="8">
    <source>
        <dbReference type="PROSITE" id="PS50850"/>
    </source>
</evidence>
<comment type="caution">
    <text evidence="9">The sequence shown here is derived from an EMBL/GenBank/DDBJ whole genome shotgun (WGS) entry which is preliminary data.</text>
</comment>
<dbReference type="PANTHER" id="PTHR11662">
    <property type="entry name" value="SOLUTE CARRIER FAMILY 17"/>
    <property type="match status" value="1"/>
</dbReference>
<dbReference type="SUPFAM" id="SSF103473">
    <property type="entry name" value="MFS general substrate transporter"/>
    <property type="match status" value="1"/>
</dbReference>
<feature type="domain" description="Major facilitator superfamily (MFS) profile" evidence="8">
    <location>
        <begin position="17"/>
        <end position="440"/>
    </location>
</feature>
<dbReference type="InterPro" id="IPR036259">
    <property type="entry name" value="MFS_trans_sf"/>
</dbReference>
<feature type="transmembrane region" description="Helical" evidence="7">
    <location>
        <begin position="83"/>
        <end position="101"/>
    </location>
</feature>
<accession>A0ABW7DL86</accession>
<proteinExistence type="predicted"/>
<evidence type="ECO:0000256" key="5">
    <source>
        <dbReference type="ARBA" id="ARBA00022989"/>
    </source>
</evidence>
<dbReference type="InterPro" id="IPR000849">
    <property type="entry name" value="Sugar_P_transporter"/>
</dbReference>